<evidence type="ECO:0000256" key="3">
    <source>
        <dbReference type="ARBA" id="ARBA00011233"/>
    </source>
</evidence>
<protein>
    <submittedName>
        <fullName evidence="6">Ketohydroxyglutarate aldolase</fullName>
    </submittedName>
</protein>
<keyword evidence="5" id="KW-0119">Carbohydrate metabolism</keyword>
<comment type="pathway">
    <text evidence="1">Carbohydrate acid metabolism.</text>
</comment>
<gene>
    <name evidence="6" type="ORF">EQM13_11950</name>
</gene>
<accession>A0A410QE32</accession>
<dbReference type="Gene3D" id="3.20.20.70">
    <property type="entry name" value="Aldolase class I"/>
    <property type="match status" value="1"/>
</dbReference>
<dbReference type="PANTHER" id="PTHR30246">
    <property type="entry name" value="2-KETO-3-DEOXY-6-PHOSPHOGLUCONATE ALDOLASE"/>
    <property type="match status" value="1"/>
</dbReference>
<sequence length="193" mass="20603">MAIVRVDTIDRGLKIAEGCLNGGVDVLEISYTNNNAGEVIKALKKKFGSPLLIGAGTVLDSETARLAILNGAEFIIAPTFNKNIAELANIYQIPYEPGCSTYTEIVEALKYGAYFIKAFPISNFYGSKLVDIFTTPVPTLPILASGGITLDNLSEWIKAGVMTVGAGGLLTKGSKEEITANAKEMREIVVANR</sequence>
<dbReference type="SUPFAM" id="SSF51569">
    <property type="entry name" value="Aldolase"/>
    <property type="match status" value="1"/>
</dbReference>
<comment type="similarity">
    <text evidence="2">Belongs to the KHG/KDPG aldolase family.</text>
</comment>
<dbReference type="AlphaFoldDB" id="A0A410QE32"/>
<keyword evidence="4" id="KW-0456">Lyase</keyword>
<dbReference type="Proteomes" id="UP000287969">
    <property type="component" value="Chromosome"/>
</dbReference>
<dbReference type="InterPro" id="IPR000887">
    <property type="entry name" value="Aldlse_KDPG_KHG"/>
</dbReference>
<evidence type="ECO:0000256" key="1">
    <source>
        <dbReference type="ARBA" id="ARBA00004761"/>
    </source>
</evidence>
<dbReference type="GO" id="GO:0016829">
    <property type="term" value="F:lyase activity"/>
    <property type="evidence" value="ECO:0007669"/>
    <property type="project" value="UniProtKB-KW"/>
</dbReference>
<dbReference type="InterPro" id="IPR013785">
    <property type="entry name" value="Aldolase_TIM"/>
</dbReference>
<dbReference type="Pfam" id="PF01081">
    <property type="entry name" value="Aldolase"/>
    <property type="match status" value="1"/>
</dbReference>
<evidence type="ECO:0000256" key="4">
    <source>
        <dbReference type="ARBA" id="ARBA00023239"/>
    </source>
</evidence>
<dbReference type="EMBL" id="CP035282">
    <property type="protein sequence ID" value="QAT62247.1"/>
    <property type="molecule type" value="Genomic_DNA"/>
</dbReference>
<evidence type="ECO:0000256" key="2">
    <source>
        <dbReference type="ARBA" id="ARBA00006906"/>
    </source>
</evidence>
<organism evidence="6 7">
    <name type="scientific">Acidilutibacter cellobiosedens</name>
    <dbReference type="NCBI Taxonomy" id="2507161"/>
    <lineage>
        <taxon>Bacteria</taxon>
        <taxon>Bacillati</taxon>
        <taxon>Bacillota</taxon>
        <taxon>Tissierellia</taxon>
        <taxon>Tissierellales</taxon>
        <taxon>Acidilutibacteraceae</taxon>
        <taxon>Acidilutibacter</taxon>
    </lineage>
</organism>
<dbReference type="KEGG" id="spoa:EQM13_11950"/>
<reference evidence="7" key="1">
    <citation type="submission" date="2019-01" db="EMBL/GenBank/DDBJ databases">
        <title>Draft genomes of a novel of Sporanaerobacter strains.</title>
        <authorList>
            <person name="Ma S."/>
        </authorList>
    </citation>
    <scope>NUCLEOTIDE SEQUENCE [LARGE SCALE GENOMIC DNA]</scope>
    <source>
        <strain evidence="7">NJN-17</strain>
    </source>
</reference>
<name>A0A410QE32_9FIRM</name>
<dbReference type="CDD" id="cd00452">
    <property type="entry name" value="KDPG_aldolase"/>
    <property type="match status" value="1"/>
</dbReference>
<evidence type="ECO:0000313" key="6">
    <source>
        <dbReference type="EMBL" id="QAT62247.1"/>
    </source>
</evidence>
<keyword evidence="7" id="KW-1185">Reference proteome</keyword>
<comment type="subunit">
    <text evidence="3">Homotrimer.</text>
</comment>
<proteinExistence type="inferred from homology"/>
<dbReference type="OrthoDB" id="9802667at2"/>
<evidence type="ECO:0000256" key="5">
    <source>
        <dbReference type="ARBA" id="ARBA00023277"/>
    </source>
</evidence>
<dbReference type="PANTHER" id="PTHR30246:SF1">
    <property type="entry name" value="2-DEHYDRO-3-DEOXY-6-PHOSPHOGALACTONATE ALDOLASE-RELATED"/>
    <property type="match status" value="1"/>
</dbReference>
<evidence type="ECO:0000313" key="7">
    <source>
        <dbReference type="Proteomes" id="UP000287969"/>
    </source>
</evidence>